<dbReference type="InterPro" id="IPR035328">
    <property type="entry name" value="DUF3048_C"/>
</dbReference>
<comment type="caution">
    <text evidence="5">The sequence shown here is derived from an EMBL/GenBank/DDBJ whole genome shotgun (WGS) entry which is preliminary data.</text>
</comment>
<feature type="transmembrane region" description="Helical" evidence="2">
    <location>
        <begin position="47"/>
        <end position="70"/>
    </location>
</feature>
<evidence type="ECO:0000259" key="3">
    <source>
        <dbReference type="Pfam" id="PF11258"/>
    </source>
</evidence>
<dbReference type="EMBL" id="DSDM01000036">
    <property type="protein sequence ID" value="HDQ88648.1"/>
    <property type="molecule type" value="Genomic_DNA"/>
</dbReference>
<feature type="region of interest" description="Disordered" evidence="1">
    <location>
        <begin position="11"/>
        <end position="36"/>
    </location>
</feature>
<dbReference type="Gene3D" id="3.50.90.10">
    <property type="entry name" value="YerB-like"/>
    <property type="match status" value="1"/>
</dbReference>
<evidence type="ECO:0000259" key="4">
    <source>
        <dbReference type="Pfam" id="PF17479"/>
    </source>
</evidence>
<evidence type="ECO:0000256" key="1">
    <source>
        <dbReference type="SAM" id="MobiDB-lite"/>
    </source>
</evidence>
<keyword evidence="2" id="KW-0472">Membrane</keyword>
<dbReference type="AlphaFoldDB" id="A0A7C1DP36"/>
<feature type="domain" description="DUF3048" evidence="4">
    <location>
        <begin position="273"/>
        <end position="388"/>
    </location>
</feature>
<reference evidence="5" key="1">
    <citation type="journal article" date="2020" name="mSystems">
        <title>Genome- and Community-Level Interaction Insights into Carbon Utilization and Element Cycling Functions of Hydrothermarchaeota in Hydrothermal Sediment.</title>
        <authorList>
            <person name="Zhou Z."/>
            <person name="Liu Y."/>
            <person name="Xu W."/>
            <person name="Pan J."/>
            <person name="Luo Z.H."/>
            <person name="Li M."/>
        </authorList>
    </citation>
    <scope>NUCLEOTIDE SEQUENCE [LARGE SCALE GENOMIC DNA]</scope>
    <source>
        <strain evidence="5">SpSt-1219</strain>
    </source>
</reference>
<feature type="compositionally biased region" description="Polar residues" evidence="1">
    <location>
        <begin position="15"/>
        <end position="34"/>
    </location>
</feature>
<evidence type="ECO:0000256" key="2">
    <source>
        <dbReference type="SAM" id="Phobius"/>
    </source>
</evidence>
<proteinExistence type="predicted"/>
<dbReference type="Pfam" id="PF11258">
    <property type="entry name" value="DUF3048"/>
    <property type="match status" value="1"/>
</dbReference>
<keyword evidence="2" id="KW-0812">Transmembrane</keyword>
<accession>A0A7C1DP36</accession>
<dbReference type="Pfam" id="PF17479">
    <property type="entry name" value="DUF3048_C"/>
    <property type="match status" value="1"/>
</dbReference>
<gene>
    <name evidence="5" type="ORF">ENN92_00660</name>
</gene>
<organism evidence="5">
    <name type="scientific">candidate division WWE3 bacterium</name>
    <dbReference type="NCBI Taxonomy" id="2053526"/>
    <lineage>
        <taxon>Bacteria</taxon>
        <taxon>Katanobacteria</taxon>
    </lineage>
</organism>
<protein>
    <submittedName>
        <fullName evidence="5">DUF3048 domain-containing protein</fullName>
    </submittedName>
</protein>
<sequence length="402" mass="44958">MYNKFMPREIKPNIPVQNSSEETVNPSEANSPKTTFKKFDAPQKSKLPFPPVVFGIAGAAILALLLAYIFGFKGGDIIKPTGDSTSTGSSELLLQNPLTGVMYTKKEAGPINERPLAVMVNNHTDARPQSGLVDADMTYEIVAEGGITRLIPFYLSKTPTKIGPVRSTRDYYLVLVKELGDAMVMHIGWSPQALEAIQSWPVRSLGRGNADFWRDNPRNVATEHTAYVDGEYLRDLGMSLGWEGRRDFVIWKFKDEAPSANPTVKDISIDFWYKGDYSTVFKYDSANNSYLRFNGYDSADAPIPTKDQETQEQVNVKTVIVQFAQETAIAGDDKSRLKYELVGSGTGLVFMDGTVTEVTWSKAGRDERTMFYTQDGEEMEFNRGKIWICIVPDRNVSQVLYK</sequence>
<evidence type="ECO:0000313" key="5">
    <source>
        <dbReference type="EMBL" id="HDQ88648.1"/>
    </source>
</evidence>
<dbReference type="SUPFAM" id="SSF159774">
    <property type="entry name" value="YerB-like"/>
    <property type="match status" value="1"/>
</dbReference>
<name>A0A7C1DP36_UNCKA</name>
<dbReference type="InterPro" id="IPR023158">
    <property type="entry name" value="YerB-like_sf"/>
</dbReference>
<dbReference type="Proteomes" id="UP000886066">
    <property type="component" value="Unassembled WGS sequence"/>
</dbReference>
<feature type="domain" description="DUF3048" evidence="3">
    <location>
        <begin position="98"/>
        <end position="235"/>
    </location>
</feature>
<keyword evidence="2" id="KW-1133">Transmembrane helix</keyword>
<dbReference type="InterPro" id="IPR021416">
    <property type="entry name" value="DUF3048_N"/>
</dbReference>